<evidence type="ECO:0000313" key="2">
    <source>
        <dbReference type="Proteomes" id="UP000805193"/>
    </source>
</evidence>
<organism evidence="1 2">
    <name type="scientific">Ixodes persulcatus</name>
    <name type="common">Taiga tick</name>
    <dbReference type="NCBI Taxonomy" id="34615"/>
    <lineage>
        <taxon>Eukaryota</taxon>
        <taxon>Metazoa</taxon>
        <taxon>Ecdysozoa</taxon>
        <taxon>Arthropoda</taxon>
        <taxon>Chelicerata</taxon>
        <taxon>Arachnida</taxon>
        <taxon>Acari</taxon>
        <taxon>Parasitiformes</taxon>
        <taxon>Ixodida</taxon>
        <taxon>Ixodoidea</taxon>
        <taxon>Ixodidae</taxon>
        <taxon>Ixodinae</taxon>
        <taxon>Ixodes</taxon>
    </lineage>
</organism>
<comment type="caution">
    <text evidence="1">The sequence shown here is derived from an EMBL/GenBank/DDBJ whole genome shotgun (WGS) entry which is preliminary data.</text>
</comment>
<dbReference type="EMBL" id="JABSTQ010009458">
    <property type="protein sequence ID" value="KAG0428967.1"/>
    <property type="molecule type" value="Genomic_DNA"/>
</dbReference>
<reference evidence="1 2" key="1">
    <citation type="journal article" date="2020" name="Cell">
        <title>Large-Scale Comparative Analyses of Tick Genomes Elucidate Their Genetic Diversity and Vector Capacities.</title>
        <authorList>
            <consortium name="Tick Genome and Microbiome Consortium (TIGMIC)"/>
            <person name="Jia N."/>
            <person name="Wang J."/>
            <person name="Shi W."/>
            <person name="Du L."/>
            <person name="Sun Y."/>
            <person name="Zhan W."/>
            <person name="Jiang J.F."/>
            <person name="Wang Q."/>
            <person name="Zhang B."/>
            <person name="Ji P."/>
            <person name="Bell-Sakyi L."/>
            <person name="Cui X.M."/>
            <person name="Yuan T.T."/>
            <person name="Jiang B.G."/>
            <person name="Yang W.F."/>
            <person name="Lam T.T."/>
            <person name="Chang Q.C."/>
            <person name="Ding S.J."/>
            <person name="Wang X.J."/>
            <person name="Zhu J.G."/>
            <person name="Ruan X.D."/>
            <person name="Zhao L."/>
            <person name="Wei J.T."/>
            <person name="Ye R.Z."/>
            <person name="Que T.C."/>
            <person name="Du C.H."/>
            <person name="Zhou Y.H."/>
            <person name="Cheng J.X."/>
            <person name="Dai P.F."/>
            <person name="Guo W.B."/>
            <person name="Han X.H."/>
            <person name="Huang E.J."/>
            <person name="Li L.F."/>
            <person name="Wei W."/>
            <person name="Gao Y.C."/>
            <person name="Liu J.Z."/>
            <person name="Shao H.Z."/>
            <person name="Wang X."/>
            <person name="Wang C.C."/>
            <person name="Yang T.C."/>
            <person name="Huo Q.B."/>
            <person name="Li W."/>
            <person name="Chen H.Y."/>
            <person name="Chen S.E."/>
            <person name="Zhou L.G."/>
            <person name="Ni X.B."/>
            <person name="Tian J.H."/>
            <person name="Sheng Y."/>
            <person name="Liu T."/>
            <person name="Pan Y.S."/>
            <person name="Xia L.Y."/>
            <person name="Li J."/>
            <person name="Zhao F."/>
            <person name="Cao W.C."/>
        </authorList>
    </citation>
    <scope>NUCLEOTIDE SEQUENCE [LARGE SCALE GENOMIC DNA]</scope>
    <source>
        <strain evidence="1">Iper-2018</strain>
    </source>
</reference>
<dbReference type="Proteomes" id="UP000805193">
    <property type="component" value="Unassembled WGS sequence"/>
</dbReference>
<name>A0AC60Q5N7_IXOPE</name>
<evidence type="ECO:0000313" key="1">
    <source>
        <dbReference type="EMBL" id="KAG0428967.1"/>
    </source>
</evidence>
<proteinExistence type="predicted"/>
<protein>
    <submittedName>
        <fullName evidence="1">Uncharacterized protein</fullName>
    </submittedName>
</protein>
<accession>A0AC60Q5N7</accession>
<sequence length="180" mass="19783">VLMETSHASSTSRSVMISDALRKYKIVVGYLIYVAMLVGVFLGKDRLLQCGLAVGGIAVLWVLEPIPYHVASFVPLVVFPLSNLIPGQGGGRALHERELHLTDTHLRSIPYKLARSSLFGENSRHPRRIGAPDPAFTCGPRRLYAEGKFVCFLRRGCGDVRTPSSDWLEWKDSGSPGPPI</sequence>
<feature type="non-terminal residue" evidence="1">
    <location>
        <position position="1"/>
    </location>
</feature>
<keyword evidence="2" id="KW-1185">Reference proteome</keyword>
<gene>
    <name evidence="1" type="ORF">HPB47_024091</name>
</gene>